<dbReference type="AlphaFoldDB" id="A0AAV0K7S0"/>
<dbReference type="PROSITE" id="PS51294">
    <property type="entry name" value="HTH_MYB"/>
    <property type="match status" value="1"/>
</dbReference>
<dbReference type="EMBL" id="CAMGYJ010000005">
    <property type="protein sequence ID" value="CAI0417514.1"/>
    <property type="molecule type" value="Genomic_DNA"/>
</dbReference>
<comment type="subcellular location">
    <subcellularLocation>
        <location evidence="1">Nucleus</location>
    </subcellularLocation>
</comment>
<dbReference type="SUPFAM" id="SSF46689">
    <property type="entry name" value="Homeodomain-like"/>
    <property type="match status" value="1"/>
</dbReference>
<accession>A0AAV0K7S0</accession>
<dbReference type="InterPro" id="IPR015495">
    <property type="entry name" value="Myb_TF_plants"/>
</dbReference>
<feature type="domain" description="HTH myb-type" evidence="3">
    <location>
        <begin position="15"/>
        <end position="41"/>
    </location>
</feature>
<evidence type="ECO:0000256" key="2">
    <source>
        <dbReference type="ARBA" id="ARBA00023242"/>
    </source>
</evidence>
<dbReference type="GO" id="GO:0005634">
    <property type="term" value="C:nucleus"/>
    <property type="evidence" value="ECO:0007669"/>
    <property type="project" value="UniProtKB-SubCell"/>
</dbReference>
<dbReference type="PANTHER" id="PTHR10641">
    <property type="entry name" value="MYB FAMILY TRANSCRIPTION FACTOR"/>
    <property type="match status" value="1"/>
</dbReference>
<organism evidence="4 6">
    <name type="scientific">Linum tenue</name>
    <dbReference type="NCBI Taxonomy" id="586396"/>
    <lineage>
        <taxon>Eukaryota</taxon>
        <taxon>Viridiplantae</taxon>
        <taxon>Streptophyta</taxon>
        <taxon>Embryophyta</taxon>
        <taxon>Tracheophyta</taxon>
        <taxon>Spermatophyta</taxon>
        <taxon>Magnoliopsida</taxon>
        <taxon>eudicotyledons</taxon>
        <taxon>Gunneridae</taxon>
        <taxon>Pentapetalae</taxon>
        <taxon>rosids</taxon>
        <taxon>fabids</taxon>
        <taxon>Malpighiales</taxon>
        <taxon>Linaceae</taxon>
        <taxon>Linum</taxon>
    </lineage>
</organism>
<sequence>MCGKSCRLRWMNYLRPNVKRGNYSKEEEETILNLHSSLGNR</sequence>
<evidence type="ECO:0000259" key="3">
    <source>
        <dbReference type="PROSITE" id="PS51294"/>
    </source>
</evidence>
<evidence type="ECO:0000313" key="6">
    <source>
        <dbReference type="Proteomes" id="UP001154282"/>
    </source>
</evidence>
<keyword evidence="6" id="KW-1185">Reference proteome</keyword>
<dbReference type="InterPro" id="IPR017930">
    <property type="entry name" value="Myb_dom"/>
</dbReference>
<dbReference type="PANTHER" id="PTHR10641:SF1418">
    <property type="entry name" value="MYB-RELATED TRANSCRIPTION FACTOR"/>
    <property type="match status" value="1"/>
</dbReference>
<evidence type="ECO:0000313" key="4">
    <source>
        <dbReference type="EMBL" id="CAI0417514.1"/>
    </source>
</evidence>
<name>A0AAV0K7S0_9ROSI</name>
<dbReference type="InterPro" id="IPR009057">
    <property type="entry name" value="Homeodomain-like_sf"/>
</dbReference>
<evidence type="ECO:0000256" key="1">
    <source>
        <dbReference type="ARBA" id="ARBA00004123"/>
    </source>
</evidence>
<dbReference type="Pfam" id="PF13921">
    <property type="entry name" value="Myb_DNA-bind_6"/>
    <property type="match status" value="1"/>
</dbReference>
<dbReference type="EMBL" id="CAMGYJ010000011">
    <property type="protein sequence ID" value="CAI0627825.1"/>
    <property type="molecule type" value="Genomic_DNA"/>
</dbReference>
<proteinExistence type="predicted"/>
<reference evidence="4" key="1">
    <citation type="submission" date="2022-08" db="EMBL/GenBank/DDBJ databases">
        <authorList>
            <person name="Gutierrez-Valencia J."/>
        </authorList>
    </citation>
    <scope>NUCLEOTIDE SEQUENCE</scope>
</reference>
<dbReference type="Gene3D" id="1.10.10.60">
    <property type="entry name" value="Homeodomain-like"/>
    <property type="match status" value="1"/>
</dbReference>
<gene>
    <name evidence="4" type="ORF">LITE_LOCUS17325</name>
    <name evidence="5" type="ORF">LITE_LOCUS51411</name>
</gene>
<comment type="caution">
    <text evidence="4">The sequence shown here is derived from an EMBL/GenBank/DDBJ whole genome shotgun (WGS) entry which is preliminary data.</text>
</comment>
<protein>
    <recommendedName>
        <fullName evidence="3">HTH myb-type domain-containing protein</fullName>
    </recommendedName>
</protein>
<evidence type="ECO:0000313" key="5">
    <source>
        <dbReference type="EMBL" id="CAI0627825.1"/>
    </source>
</evidence>
<keyword evidence="2" id="KW-0539">Nucleus</keyword>
<dbReference type="Proteomes" id="UP001154282">
    <property type="component" value="Unassembled WGS sequence"/>
</dbReference>